<feature type="domain" description="CD-NTase-associated protein 12/Pycsar effector protein TIR" evidence="2">
    <location>
        <begin position="15"/>
        <end position="144"/>
    </location>
</feature>
<comment type="caution">
    <text evidence="3">The sequence shown here is derived from an EMBL/GenBank/DDBJ whole genome shotgun (WGS) entry which is preliminary data.</text>
</comment>
<organism evidence="3 4">
    <name type="scientific">Nocardia abscessus</name>
    <dbReference type="NCBI Taxonomy" id="120957"/>
    <lineage>
        <taxon>Bacteria</taxon>
        <taxon>Bacillati</taxon>
        <taxon>Actinomycetota</taxon>
        <taxon>Actinomycetes</taxon>
        <taxon>Mycobacteriales</taxon>
        <taxon>Nocardiaceae</taxon>
        <taxon>Nocardia</taxon>
    </lineage>
</organism>
<protein>
    <submittedName>
        <fullName evidence="3">Nucleotide-binding protein</fullName>
    </submittedName>
</protein>
<dbReference type="Pfam" id="PF10137">
    <property type="entry name" value="CAP12-PCTIR_TIR"/>
    <property type="match status" value="1"/>
</dbReference>
<evidence type="ECO:0000313" key="3">
    <source>
        <dbReference type="EMBL" id="MBF6229360.1"/>
    </source>
</evidence>
<dbReference type="Proteomes" id="UP000807309">
    <property type="component" value="Unassembled WGS sequence"/>
</dbReference>
<evidence type="ECO:0000259" key="2">
    <source>
        <dbReference type="Pfam" id="PF10137"/>
    </source>
</evidence>
<sequence>MAEAAAADDRADNSKVFVIHGRNEKARREVFTFLRAVGLRPIEWASAVAMTGEPSPYIGDVLTEAFKVAQAIVVLQTPDDVVYLDTELCGDDEDEARPQWQPRPNVLFEAGMAMAVSPKRTVIVEFGPVKPFSDISGRHRLRLDDTLAKRQELVNRLRTAGCAVETEGTDWHTAGDLTPPVVGLPRGKKFPKSAEPKEPSLSGRYIDRGSRKMGAIEVVNRGPGSVYELNVELSDEQKGRLRNDGFLPVPELPAGESVVVLNYVSGWGMGETPRSHLTIPVVGKTEDGTPLRQSVFVNLGA</sequence>
<dbReference type="EMBL" id="JADLRE010000035">
    <property type="protein sequence ID" value="MBF6229360.1"/>
    <property type="molecule type" value="Genomic_DNA"/>
</dbReference>
<evidence type="ECO:0000256" key="1">
    <source>
        <dbReference type="SAM" id="MobiDB-lite"/>
    </source>
</evidence>
<feature type="region of interest" description="Disordered" evidence="1">
    <location>
        <begin position="170"/>
        <end position="203"/>
    </location>
</feature>
<gene>
    <name evidence="3" type="ORF">IU470_30250</name>
</gene>
<keyword evidence="4" id="KW-1185">Reference proteome</keyword>
<proteinExistence type="predicted"/>
<evidence type="ECO:0000313" key="4">
    <source>
        <dbReference type="Proteomes" id="UP000807309"/>
    </source>
</evidence>
<name>A0ABS0CG85_9NOCA</name>
<accession>A0ABS0CG85</accession>
<dbReference type="InterPro" id="IPR019302">
    <property type="entry name" value="CAP12/PCTIR_TIR_dom"/>
</dbReference>
<reference evidence="3 4" key="1">
    <citation type="submission" date="2020-10" db="EMBL/GenBank/DDBJ databases">
        <title>Identification of Nocardia species via Next-generation sequencing and recognition of intraspecies genetic diversity.</title>
        <authorList>
            <person name="Li P."/>
            <person name="Li P."/>
            <person name="Lu B."/>
        </authorList>
    </citation>
    <scope>NUCLEOTIDE SEQUENCE [LARGE SCALE GENOMIC DNA]</scope>
    <source>
        <strain evidence="3 4">N-11</strain>
    </source>
</reference>